<feature type="compositionally biased region" description="Basic and acidic residues" evidence="1">
    <location>
        <begin position="221"/>
        <end position="239"/>
    </location>
</feature>
<dbReference type="EMBL" id="ML179771">
    <property type="protein sequence ID" value="THU81910.1"/>
    <property type="molecule type" value="Genomic_DNA"/>
</dbReference>
<feature type="compositionally biased region" description="Basic residues" evidence="1">
    <location>
        <begin position="165"/>
        <end position="180"/>
    </location>
</feature>
<reference evidence="2 3" key="1">
    <citation type="journal article" date="2019" name="Nat. Ecol. Evol.">
        <title>Megaphylogeny resolves global patterns of mushroom evolution.</title>
        <authorList>
            <person name="Varga T."/>
            <person name="Krizsan K."/>
            <person name="Foldi C."/>
            <person name="Dima B."/>
            <person name="Sanchez-Garcia M."/>
            <person name="Sanchez-Ramirez S."/>
            <person name="Szollosi G.J."/>
            <person name="Szarkandi J.G."/>
            <person name="Papp V."/>
            <person name="Albert L."/>
            <person name="Andreopoulos W."/>
            <person name="Angelini C."/>
            <person name="Antonin V."/>
            <person name="Barry K.W."/>
            <person name="Bougher N.L."/>
            <person name="Buchanan P."/>
            <person name="Buyck B."/>
            <person name="Bense V."/>
            <person name="Catcheside P."/>
            <person name="Chovatia M."/>
            <person name="Cooper J."/>
            <person name="Damon W."/>
            <person name="Desjardin D."/>
            <person name="Finy P."/>
            <person name="Geml J."/>
            <person name="Haridas S."/>
            <person name="Hughes K."/>
            <person name="Justo A."/>
            <person name="Karasinski D."/>
            <person name="Kautmanova I."/>
            <person name="Kiss B."/>
            <person name="Kocsube S."/>
            <person name="Kotiranta H."/>
            <person name="LaButti K.M."/>
            <person name="Lechner B.E."/>
            <person name="Liimatainen K."/>
            <person name="Lipzen A."/>
            <person name="Lukacs Z."/>
            <person name="Mihaltcheva S."/>
            <person name="Morgado L.N."/>
            <person name="Niskanen T."/>
            <person name="Noordeloos M.E."/>
            <person name="Ohm R.A."/>
            <person name="Ortiz-Santana B."/>
            <person name="Ovrebo C."/>
            <person name="Racz N."/>
            <person name="Riley R."/>
            <person name="Savchenko A."/>
            <person name="Shiryaev A."/>
            <person name="Soop K."/>
            <person name="Spirin V."/>
            <person name="Szebenyi C."/>
            <person name="Tomsovsky M."/>
            <person name="Tulloss R.E."/>
            <person name="Uehling J."/>
            <person name="Grigoriev I.V."/>
            <person name="Vagvolgyi C."/>
            <person name="Papp T."/>
            <person name="Martin F.M."/>
            <person name="Miettinen O."/>
            <person name="Hibbett D.S."/>
            <person name="Nagy L.G."/>
        </authorList>
    </citation>
    <scope>NUCLEOTIDE SEQUENCE [LARGE SCALE GENOMIC DNA]</scope>
    <source>
        <strain evidence="2 3">CBS 962.96</strain>
    </source>
</reference>
<feature type="region of interest" description="Disordered" evidence="1">
    <location>
        <begin position="103"/>
        <end position="262"/>
    </location>
</feature>
<evidence type="ECO:0000313" key="2">
    <source>
        <dbReference type="EMBL" id="THU81910.1"/>
    </source>
</evidence>
<feature type="compositionally biased region" description="Basic and acidic residues" evidence="1">
    <location>
        <begin position="181"/>
        <end position="194"/>
    </location>
</feature>
<protein>
    <submittedName>
        <fullName evidence="2">Uncharacterized protein</fullName>
    </submittedName>
</protein>
<name>A0A4S8L0T1_DENBC</name>
<sequence>MSHESSSEASLILLQTTEHPDEVQAMLSLLQKDDLERISLVNPDIPESIKHLSTYLNLFYLHYRPPHESQLAQWALDEKDIKRYEKELELKVDDIPFMMSQEIPFANKTPVPSDEDDDDDDRPLAPPFSLAPGPSRITAMQAATPMPSPRSKKTIMKAQVVIPTKTKHPPPRKKLALHTRSRNESLVKDNKEYQPPDPESESSTDDDDELLMISTPPQEASCHERCRNLEEYEDSRQKLENSGSLEEGQGQGKGARQWQGHE</sequence>
<accession>A0A4S8L0T1</accession>
<feature type="compositionally biased region" description="Acidic residues" evidence="1">
    <location>
        <begin position="198"/>
        <end position="210"/>
    </location>
</feature>
<dbReference type="AlphaFoldDB" id="A0A4S8L0T1"/>
<organism evidence="2 3">
    <name type="scientific">Dendrothele bispora (strain CBS 962.96)</name>
    <dbReference type="NCBI Taxonomy" id="1314807"/>
    <lineage>
        <taxon>Eukaryota</taxon>
        <taxon>Fungi</taxon>
        <taxon>Dikarya</taxon>
        <taxon>Basidiomycota</taxon>
        <taxon>Agaricomycotina</taxon>
        <taxon>Agaricomycetes</taxon>
        <taxon>Agaricomycetidae</taxon>
        <taxon>Agaricales</taxon>
        <taxon>Agaricales incertae sedis</taxon>
        <taxon>Dendrothele</taxon>
    </lineage>
</organism>
<proteinExistence type="predicted"/>
<keyword evidence="3" id="KW-1185">Reference proteome</keyword>
<dbReference type="Proteomes" id="UP000297245">
    <property type="component" value="Unassembled WGS sequence"/>
</dbReference>
<evidence type="ECO:0000256" key="1">
    <source>
        <dbReference type="SAM" id="MobiDB-lite"/>
    </source>
</evidence>
<evidence type="ECO:0000313" key="3">
    <source>
        <dbReference type="Proteomes" id="UP000297245"/>
    </source>
</evidence>
<gene>
    <name evidence="2" type="ORF">K435DRAFT_872857</name>
</gene>